<proteinExistence type="predicted"/>
<name>A0A222ZKL9_9CAUD</name>
<dbReference type="GeneID" id="40086078"/>
<sequence length="66" mass="7403">MAEASFMHKTALRELVRLQTGEKCREILQGIIETLPDELGTQDIEDFEIANAILRGLTTRSEGITE</sequence>
<evidence type="ECO:0000313" key="2">
    <source>
        <dbReference type="Proteomes" id="UP000222087"/>
    </source>
</evidence>
<keyword evidence="2" id="KW-1185">Reference proteome</keyword>
<dbReference type="OrthoDB" id="25989at10239"/>
<dbReference type="EMBL" id="MF324907">
    <property type="protein sequence ID" value="ASR84731.1"/>
    <property type="molecule type" value="Genomic_DNA"/>
</dbReference>
<dbReference type="RefSeq" id="YP_009609999.1">
    <property type="nucleotide sequence ID" value="NC_041999.1"/>
</dbReference>
<protein>
    <submittedName>
        <fullName evidence="1">Uncharacterized protein</fullName>
    </submittedName>
</protein>
<gene>
    <name evidence="1" type="primary">58</name>
    <name evidence="1" type="ORF">SEA_BEANS_58</name>
</gene>
<organism evidence="1 2">
    <name type="scientific">Arthrobacter phage Beans</name>
    <dbReference type="NCBI Taxonomy" id="2015815"/>
    <lineage>
        <taxon>Viruses</taxon>
        <taxon>Duplodnaviria</taxon>
        <taxon>Heunggongvirae</taxon>
        <taxon>Uroviricota</taxon>
        <taxon>Caudoviricetes</taxon>
        <taxon>Berryhillviridae</taxon>
        <taxon>Jawnskivirus</taxon>
        <taxon>Jawnskivirus beans</taxon>
        <taxon>Marthavirus beans</taxon>
    </lineage>
</organism>
<dbReference type="KEGG" id="vg:40086078"/>
<dbReference type="Proteomes" id="UP000222087">
    <property type="component" value="Segment"/>
</dbReference>
<evidence type="ECO:0000313" key="1">
    <source>
        <dbReference type="EMBL" id="ASR84731.1"/>
    </source>
</evidence>
<accession>A0A222ZKL9</accession>
<reference evidence="1 2" key="1">
    <citation type="submission" date="2017-06" db="EMBL/GenBank/DDBJ databases">
        <authorList>
            <person name="Farren J.M."/>
            <person name="Feneis A.M."/>
            <person name="Firkus N.C."/>
            <person name="Flanders A.H."/>
            <person name="Ford M.A."/>
            <person name="Greenwaldt M.E."/>
            <person name="Htoo L.P."/>
            <person name="Johnson E.S."/>
            <person name="Kubacki D.C."/>
            <person name="Lee D.S."/>
            <person name="Revie H.B."/>
            <person name="Rossin C."/>
            <person name="Schommer E.M."/>
            <person name="Schroeder K.A."/>
            <person name="Struss M.J."/>
            <person name="Tarras A.R."/>
            <person name="Troje M.P."/>
            <person name="Urick M.N."/>
            <person name="Williams B.R."/>
            <person name="Witt A.Y."/>
            <person name="Bonilla J.A."/>
            <person name="Klyczek K."/>
            <person name="Garlena R.A."/>
            <person name="Russell D.A."/>
            <person name="Pope W.H."/>
            <person name="Jacobs-Sera D."/>
            <person name="Hendrix R.W."/>
            <person name="Hatfull G.F."/>
        </authorList>
    </citation>
    <scope>NUCLEOTIDE SEQUENCE [LARGE SCALE GENOMIC DNA]</scope>
</reference>